<keyword evidence="2" id="KW-1185">Reference proteome</keyword>
<dbReference type="EMBL" id="BAAAHE010000044">
    <property type="protein sequence ID" value="GAA0631995.1"/>
    <property type="molecule type" value="Genomic_DNA"/>
</dbReference>
<evidence type="ECO:0000313" key="1">
    <source>
        <dbReference type="EMBL" id="GAA0631995.1"/>
    </source>
</evidence>
<protein>
    <recommendedName>
        <fullName evidence="3">Ferritin-like domain-containing protein</fullName>
    </recommendedName>
</protein>
<proteinExistence type="predicted"/>
<reference evidence="1 2" key="1">
    <citation type="journal article" date="2019" name="Int. J. Syst. Evol. Microbiol.">
        <title>The Global Catalogue of Microorganisms (GCM) 10K type strain sequencing project: providing services to taxonomists for standard genome sequencing and annotation.</title>
        <authorList>
            <consortium name="The Broad Institute Genomics Platform"/>
            <consortium name="The Broad Institute Genome Sequencing Center for Infectious Disease"/>
            <person name="Wu L."/>
            <person name="Ma J."/>
        </authorList>
    </citation>
    <scope>NUCLEOTIDE SEQUENCE [LARGE SCALE GENOMIC DNA]</scope>
    <source>
        <strain evidence="1 2">JCM 10671</strain>
    </source>
</reference>
<gene>
    <name evidence="1" type="ORF">GCM10009547_39750</name>
</gene>
<evidence type="ECO:0008006" key="3">
    <source>
        <dbReference type="Google" id="ProtNLM"/>
    </source>
</evidence>
<dbReference type="Pfam" id="PF13668">
    <property type="entry name" value="Ferritin_2"/>
    <property type="match status" value="1"/>
</dbReference>
<dbReference type="InterPro" id="IPR006311">
    <property type="entry name" value="TAT_signal"/>
</dbReference>
<organism evidence="1 2">
    <name type="scientific">Sporichthya brevicatena</name>
    <dbReference type="NCBI Taxonomy" id="171442"/>
    <lineage>
        <taxon>Bacteria</taxon>
        <taxon>Bacillati</taxon>
        <taxon>Actinomycetota</taxon>
        <taxon>Actinomycetes</taxon>
        <taxon>Sporichthyales</taxon>
        <taxon>Sporichthyaceae</taxon>
        <taxon>Sporichthya</taxon>
    </lineage>
</organism>
<comment type="caution">
    <text evidence="1">The sequence shown here is derived from an EMBL/GenBank/DDBJ whole genome shotgun (WGS) entry which is preliminary data.</text>
</comment>
<dbReference type="Proteomes" id="UP001500957">
    <property type="component" value="Unassembled WGS sequence"/>
</dbReference>
<accession>A0ABN1H7U1</accession>
<evidence type="ECO:0000313" key="2">
    <source>
        <dbReference type="Proteomes" id="UP001500957"/>
    </source>
</evidence>
<name>A0ABN1H7U1_9ACTN</name>
<dbReference type="RefSeq" id="WP_344608020.1">
    <property type="nucleotide sequence ID" value="NZ_BAAAHE010000044.1"/>
</dbReference>
<dbReference type="PROSITE" id="PS51318">
    <property type="entry name" value="TAT"/>
    <property type="match status" value="1"/>
</dbReference>
<sequence>MPPVPPSRRQVLAGLSAVTAVWLLPGCTGDDGDDGPDAGRAPDPDLDLLARTIADKQNLLAAYAATTTRHPGLAARLDPMRADHAAHLAALTSFRSDVPVPEASASAVPTAPAVPADPQRAVTALASAEHSAAGRRVGQCEAARDRQLARLIASIGGSEAAHTAVLRAGS</sequence>